<dbReference type="OrthoDB" id="2148359at2"/>
<keyword evidence="6" id="KW-1185">Reference proteome</keyword>
<name>A0A1T4M4B8_9ENTE</name>
<accession>A0A1T4M4B8</accession>
<evidence type="ECO:0000313" key="5">
    <source>
        <dbReference type="EMBL" id="SJZ61793.1"/>
    </source>
</evidence>
<dbReference type="Pfam" id="PF11797">
    <property type="entry name" value="WxLIP_HBD"/>
    <property type="match status" value="1"/>
</dbReference>
<reference evidence="5 6" key="1">
    <citation type="submission" date="2017-02" db="EMBL/GenBank/DDBJ databases">
        <authorList>
            <person name="Peterson S.W."/>
        </authorList>
    </citation>
    <scope>NUCLEOTIDE SEQUENCE [LARGE SCALE GENOMIC DNA]</scope>
    <source>
        <strain evidence="5 6">ATCC BAA-1030</strain>
    </source>
</reference>
<keyword evidence="2" id="KW-0472">Membrane</keyword>
<evidence type="ECO:0000313" key="6">
    <source>
        <dbReference type="Proteomes" id="UP000190328"/>
    </source>
</evidence>
<dbReference type="AlphaFoldDB" id="A0A1T4M4B8"/>
<feature type="transmembrane region" description="Helical" evidence="2">
    <location>
        <begin position="315"/>
        <end position="334"/>
    </location>
</feature>
<keyword evidence="2" id="KW-0812">Transmembrane</keyword>
<keyword evidence="2" id="KW-1133">Transmembrane helix</keyword>
<dbReference type="RefSeq" id="WP_078806855.1">
    <property type="nucleotide sequence ID" value="NZ_FUXI01000008.1"/>
</dbReference>
<dbReference type="Proteomes" id="UP000190328">
    <property type="component" value="Unassembled WGS sequence"/>
</dbReference>
<protein>
    <submittedName>
        <fullName evidence="5">Uncharacterized protein</fullName>
    </submittedName>
</protein>
<dbReference type="EMBL" id="FUXI01000008">
    <property type="protein sequence ID" value="SJZ61793.1"/>
    <property type="molecule type" value="Genomic_DNA"/>
</dbReference>
<dbReference type="Pfam" id="PF06030">
    <property type="entry name" value="WxLIP_PGBD"/>
    <property type="match status" value="1"/>
</dbReference>
<feature type="region of interest" description="Disordered" evidence="1">
    <location>
        <begin position="343"/>
        <end position="362"/>
    </location>
</feature>
<sequence length="362" mass="41988">MFIKRKSSFMLVLVFLIFGSMIFRPSITLANKQAMFTIRKAEAGEEVNEEEGYFDLLMSPEEKREIKLELFNPAKEDLHLTSEFFTAYTNRNGEIEYNANAESYDESLKVKLTDVIKTSSKEVKIPKESKVVVAAEITLPKDIPSGEILGSWQFKVRSKKKQEGIGSIYTITQGIKITVDEKCEEVNVNLLDVWLNPTYPEGVIAKVQNDQPMIVEDVEYEGYITKKDSQEPLYQISQKKKRLAPNSYYDLLLKLDEQLTEGVYTYNLKVTTPSNEEERKEWTFTKDFVVYKKKEKTKKEVDERKSPNKTKKSQILYPIVLGIGIFSFLLFIVGRIKKRKESERKCGATKGKGKRRYKRERR</sequence>
<organism evidence="5 6">
    <name type="scientific">Pilibacter termitis</name>
    <dbReference type="NCBI Taxonomy" id="263852"/>
    <lineage>
        <taxon>Bacteria</taxon>
        <taxon>Bacillati</taxon>
        <taxon>Bacillota</taxon>
        <taxon>Bacilli</taxon>
        <taxon>Lactobacillales</taxon>
        <taxon>Enterococcaceae</taxon>
        <taxon>Pilibacter</taxon>
    </lineage>
</organism>
<feature type="domain" description="WxL Interacting Protein peptidoglycan binding" evidence="3">
    <location>
        <begin position="36"/>
        <end position="155"/>
    </location>
</feature>
<gene>
    <name evidence="5" type="ORF">SAMN02745116_00925</name>
</gene>
<evidence type="ECO:0000256" key="1">
    <source>
        <dbReference type="SAM" id="MobiDB-lite"/>
    </source>
</evidence>
<feature type="compositionally biased region" description="Basic residues" evidence="1">
    <location>
        <begin position="351"/>
        <end position="362"/>
    </location>
</feature>
<feature type="domain" description="WxL Interacting Protein host binding" evidence="4">
    <location>
        <begin position="161"/>
        <end position="296"/>
    </location>
</feature>
<dbReference type="InterPro" id="IPR010317">
    <property type="entry name" value="WxLIP_PGBD"/>
</dbReference>
<dbReference type="InterPro" id="IPR021759">
    <property type="entry name" value="WxLIP_HBD"/>
</dbReference>
<evidence type="ECO:0000259" key="4">
    <source>
        <dbReference type="Pfam" id="PF11797"/>
    </source>
</evidence>
<dbReference type="STRING" id="263852.SAMN02745116_00925"/>
<evidence type="ECO:0000256" key="2">
    <source>
        <dbReference type="SAM" id="Phobius"/>
    </source>
</evidence>
<proteinExistence type="predicted"/>
<evidence type="ECO:0000259" key="3">
    <source>
        <dbReference type="Pfam" id="PF06030"/>
    </source>
</evidence>